<comment type="caution">
    <text evidence="2">The sequence shown here is derived from an EMBL/GenBank/DDBJ whole genome shotgun (WGS) entry which is preliminary data.</text>
</comment>
<feature type="transmembrane region" description="Helical" evidence="1">
    <location>
        <begin position="26"/>
        <end position="43"/>
    </location>
</feature>
<keyword evidence="1" id="KW-0812">Transmembrane</keyword>
<keyword evidence="1" id="KW-1133">Transmembrane helix</keyword>
<gene>
    <name evidence="2" type="ORF">GDO81_028979</name>
</gene>
<reference evidence="2" key="1">
    <citation type="thesis" date="2020" institute="ProQuest LLC" country="789 East Eisenhower Parkway, Ann Arbor, MI, USA">
        <title>Comparative Genomics and Chromosome Evolution.</title>
        <authorList>
            <person name="Mudd A.B."/>
        </authorList>
    </citation>
    <scope>NUCLEOTIDE SEQUENCE</scope>
    <source>
        <strain evidence="2">237g6f4</strain>
        <tissue evidence="2">Blood</tissue>
    </source>
</reference>
<evidence type="ECO:0000313" key="2">
    <source>
        <dbReference type="EMBL" id="KAG8535266.1"/>
    </source>
</evidence>
<name>A0AAV6YMN4_ENGPU</name>
<keyword evidence="3" id="KW-1185">Reference proteome</keyword>
<accession>A0AAV6YMN4</accession>
<keyword evidence="1" id="KW-0472">Membrane</keyword>
<dbReference type="EMBL" id="WNYA01072412">
    <property type="protein sequence ID" value="KAG8535266.1"/>
    <property type="molecule type" value="Genomic_DNA"/>
</dbReference>
<sequence>MAAFSPPLVCAYGQGWSCSLKKNFKIWANLLIIVQILFFWWAYSVPPDFFSGVFVIVFFFLRILCYFEASFLPHSKLNVNNSSFLCIIMAKLVQFSRNSRTG</sequence>
<evidence type="ECO:0000313" key="3">
    <source>
        <dbReference type="Proteomes" id="UP000824782"/>
    </source>
</evidence>
<protein>
    <submittedName>
        <fullName evidence="2">Uncharacterized protein</fullName>
    </submittedName>
</protein>
<evidence type="ECO:0000256" key="1">
    <source>
        <dbReference type="SAM" id="Phobius"/>
    </source>
</evidence>
<organism evidence="2 3">
    <name type="scientific">Engystomops pustulosus</name>
    <name type="common">Tungara frog</name>
    <name type="synonym">Physalaemus pustulosus</name>
    <dbReference type="NCBI Taxonomy" id="76066"/>
    <lineage>
        <taxon>Eukaryota</taxon>
        <taxon>Metazoa</taxon>
        <taxon>Chordata</taxon>
        <taxon>Craniata</taxon>
        <taxon>Vertebrata</taxon>
        <taxon>Euteleostomi</taxon>
        <taxon>Amphibia</taxon>
        <taxon>Batrachia</taxon>
        <taxon>Anura</taxon>
        <taxon>Neobatrachia</taxon>
        <taxon>Hyloidea</taxon>
        <taxon>Leptodactylidae</taxon>
        <taxon>Leiuperinae</taxon>
        <taxon>Engystomops</taxon>
    </lineage>
</organism>
<feature type="transmembrane region" description="Helical" evidence="1">
    <location>
        <begin position="49"/>
        <end position="67"/>
    </location>
</feature>
<dbReference type="Proteomes" id="UP000824782">
    <property type="component" value="Unassembled WGS sequence"/>
</dbReference>
<proteinExistence type="predicted"/>
<dbReference type="AlphaFoldDB" id="A0AAV6YMN4"/>